<gene>
    <name evidence="2" type="ORF">EZS28_027720</name>
</gene>
<keyword evidence="1" id="KW-0812">Transmembrane</keyword>
<dbReference type="AlphaFoldDB" id="A0A5J4V2S8"/>
<dbReference type="Proteomes" id="UP000324800">
    <property type="component" value="Unassembled WGS sequence"/>
</dbReference>
<evidence type="ECO:0000256" key="1">
    <source>
        <dbReference type="SAM" id="Phobius"/>
    </source>
</evidence>
<keyword evidence="1" id="KW-0472">Membrane</keyword>
<keyword evidence="1" id="KW-1133">Transmembrane helix</keyword>
<reference evidence="2 3" key="1">
    <citation type="submission" date="2019-03" db="EMBL/GenBank/DDBJ databases">
        <title>Single cell metagenomics reveals metabolic interactions within the superorganism composed of flagellate Streblomastix strix and complex community of Bacteroidetes bacteria on its surface.</title>
        <authorList>
            <person name="Treitli S.C."/>
            <person name="Kolisko M."/>
            <person name="Husnik F."/>
            <person name="Keeling P."/>
            <person name="Hampl V."/>
        </authorList>
    </citation>
    <scope>NUCLEOTIDE SEQUENCE [LARGE SCALE GENOMIC DNA]</scope>
    <source>
        <strain evidence="2">ST1C</strain>
    </source>
</reference>
<name>A0A5J4V2S8_9EUKA</name>
<comment type="caution">
    <text evidence="2">The sequence shown here is derived from an EMBL/GenBank/DDBJ whole genome shotgun (WGS) entry which is preliminary data.</text>
</comment>
<protein>
    <submittedName>
        <fullName evidence="2">Uncharacterized protein</fullName>
    </submittedName>
</protein>
<feature type="transmembrane region" description="Helical" evidence="1">
    <location>
        <begin position="12"/>
        <end position="36"/>
    </location>
</feature>
<organism evidence="2 3">
    <name type="scientific">Streblomastix strix</name>
    <dbReference type="NCBI Taxonomy" id="222440"/>
    <lineage>
        <taxon>Eukaryota</taxon>
        <taxon>Metamonada</taxon>
        <taxon>Preaxostyla</taxon>
        <taxon>Oxymonadida</taxon>
        <taxon>Streblomastigidae</taxon>
        <taxon>Streblomastix</taxon>
    </lineage>
</organism>
<evidence type="ECO:0000313" key="2">
    <source>
        <dbReference type="EMBL" id="KAA6376753.1"/>
    </source>
</evidence>
<dbReference type="EMBL" id="SNRW01010309">
    <property type="protein sequence ID" value="KAA6376753.1"/>
    <property type="molecule type" value="Genomic_DNA"/>
</dbReference>
<sequence>MAAERYKPLLTISAGLVGFFFFWSILMMNPCGVALATSNRCETKGKYDHYDNKQTLFEILEFEDQQNEYQRQETAPQGNVNEISYSTLLFSGVERFLIPLISGAKVFSHFLMDIGNGNSYV</sequence>
<proteinExistence type="predicted"/>
<evidence type="ECO:0000313" key="3">
    <source>
        <dbReference type="Proteomes" id="UP000324800"/>
    </source>
</evidence>
<accession>A0A5J4V2S8</accession>